<feature type="signal peptide" evidence="1">
    <location>
        <begin position="1"/>
        <end position="20"/>
    </location>
</feature>
<sequence>MKYLFFFLLLAAITPFQSNAQRNFKPGYIVTLEGDTTKGFIDYKEWNQNPRDITFKTTEQAASQQYSPNKIKAFGVYQLDSYQRYNGPITKGAVDLADLSSGIDSSYVTDTVFLRVVSGGKNVTLYSYRDKIKTRFFIADGKLPPAELRRYVYLDNTQANKIREFNFYTQQLLALAIKYAPNNAVLTASINSASYRAQYLEAVILQLNGNTNNYKFKNEDGGGNSQFFIGIGASLANASFFGVEKTNYLENIFTAKTRLQSVVPIIAGGMDFYINKNVKKLFFRAELNLTMYKGHATYKSSYMDYINKVDREEELTFNQTAVAFNPQFVYNLYNANSFKFFVAGGLQLTFSLFNNTHYYGQNFLNGKPESKTDYPVFYRTMTTNVTAKTGVTLANKFDIYLGYCAPVTITDYPNYGIDMSVYRLGINYLISKK</sequence>
<evidence type="ECO:0000313" key="2">
    <source>
        <dbReference type="EMBL" id="MFD0751460.1"/>
    </source>
</evidence>
<evidence type="ECO:0000256" key="1">
    <source>
        <dbReference type="SAM" id="SignalP"/>
    </source>
</evidence>
<evidence type="ECO:0008006" key="4">
    <source>
        <dbReference type="Google" id="ProtNLM"/>
    </source>
</evidence>
<gene>
    <name evidence="2" type="ORF">ACFQZS_15015</name>
</gene>
<comment type="caution">
    <text evidence="2">The sequence shown here is derived from an EMBL/GenBank/DDBJ whole genome shotgun (WGS) entry which is preliminary data.</text>
</comment>
<dbReference type="EMBL" id="JBHTHU010000020">
    <property type="protein sequence ID" value="MFD0751460.1"/>
    <property type="molecule type" value="Genomic_DNA"/>
</dbReference>
<dbReference type="Proteomes" id="UP001596958">
    <property type="component" value="Unassembled WGS sequence"/>
</dbReference>
<dbReference type="RefSeq" id="WP_377101672.1">
    <property type="nucleotide sequence ID" value="NZ_JBHTHU010000020.1"/>
</dbReference>
<proteinExistence type="predicted"/>
<feature type="chain" id="PRO_5046439896" description="Outer membrane protein beta-barrel domain-containing protein" evidence="1">
    <location>
        <begin position="21"/>
        <end position="433"/>
    </location>
</feature>
<keyword evidence="1" id="KW-0732">Signal</keyword>
<evidence type="ECO:0000313" key="3">
    <source>
        <dbReference type="Proteomes" id="UP001596958"/>
    </source>
</evidence>
<reference evidence="3" key="1">
    <citation type="journal article" date="2019" name="Int. J. Syst. Evol. Microbiol.">
        <title>The Global Catalogue of Microorganisms (GCM) 10K type strain sequencing project: providing services to taxonomists for standard genome sequencing and annotation.</title>
        <authorList>
            <consortium name="The Broad Institute Genomics Platform"/>
            <consortium name="The Broad Institute Genome Sequencing Center for Infectious Disease"/>
            <person name="Wu L."/>
            <person name="Ma J."/>
        </authorList>
    </citation>
    <scope>NUCLEOTIDE SEQUENCE [LARGE SCALE GENOMIC DNA]</scope>
    <source>
        <strain evidence="3">CCUG 63418</strain>
    </source>
</reference>
<keyword evidence="3" id="KW-1185">Reference proteome</keyword>
<name>A0ABW2Z417_9SPHI</name>
<protein>
    <recommendedName>
        <fullName evidence="4">Outer membrane protein beta-barrel domain-containing protein</fullName>
    </recommendedName>
</protein>
<accession>A0ABW2Z417</accession>
<organism evidence="2 3">
    <name type="scientific">Mucilaginibacter calamicampi</name>
    <dbReference type="NCBI Taxonomy" id="1302352"/>
    <lineage>
        <taxon>Bacteria</taxon>
        <taxon>Pseudomonadati</taxon>
        <taxon>Bacteroidota</taxon>
        <taxon>Sphingobacteriia</taxon>
        <taxon>Sphingobacteriales</taxon>
        <taxon>Sphingobacteriaceae</taxon>
        <taxon>Mucilaginibacter</taxon>
    </lineage>
</organism>